<protein>
    <submittedName>
        <fullName evidence="1 2">Uncharacterized protein</fullName>
    </submittedName>
</protein>
<dbReference type="EMBL" id="CM001223">
    <property type="protein sequence ID" value="AES81060.1"/>
    <property type="molecule type" value="Genomic_DNA"/>
</dbReference>
<organism evidence="1 3">
    <name type="scientific">Medicago truncatula</name>
    <name type="common">Barrel medic</name>
    <name type="synonym">Medicago tribuloides</name>
    <dbReference type="NCBI Taxonomy" id="3880"/>
    <lineage>
        <taxon>Eukaryota</taxon>
        <taxon>Viridiplantae</taxon>
        <taxon>Streptophyta</taxon>
        <taxon>Embryophyta</taxon>
        <taxon>Tracheophyta</taxon>
        <taxon>Spermatophyta</taxon>
        <taxon>Magnoliopsida</taxon>
        <taxon>eudicotyledons</taxon>
        <taxon>Gunneridae</taxon>
        <taxon>Pentapetalae</taxon>
        <taxon>rosids</taxon>
        <taxon>fabids</taxon>
        <taxon>Fabales</taxon>
        <taxon>Fabaceae</taxon>
        <taxon>Papilionoideae</taxon>
        <taxon>50 kb inversion clade</taxon>
        <taxon>NPAAA clade</taxon>
        <taxon>Hologalegina</taxon>
        <taxon>IRL clade</taxon>
        <taxon>Trifolieae</taxon>
        <taxon>Medicago</taxon>
    </lineage>
</organism>
<gene>
    <name evidence="1" type="ordered locus">MTR_7g088180</name>
</gene>
<evidence type="ECO:0000313" key="3">
    <source>
        <dbReference type="Proteomes" id="UP000002051"/>
    </source>
</evidence>
<name>G7L3S6_MEDTR</name>
<proteinExistence type="predicted"/>
<sequence>MLSPSLLAKDSLLLSIITYSHFHFHLFLGNESLWWKPQIDVVCFGFELPSIQCSTDCFQNLEYHLLGSNKRQLKSWLGECMLGLQMGRKCLEIPLSGRSLVQCLVKSKSLEDNSYDPCCSVDFEQYSCAKSFGTSAVSLQHCSRIMGSGCATSISRGKVAATLPPFT</sequence>
<dbReference type="EnsemblPlants" id="AES81060">
    <property type="protein sequence ID" value="AES81060"/>
    <property type="gene ID" value="MTR_7g088180"/>
</dbReference>
<reference evidence="1 3" key="2">
    <citation type="journal article" date="2014" name="BMC Genomics">
        <title>An improved genome release (version Mt4.0) for the model legume Medicago truncatula.</title>
        <authorList>
            <person name="Tang H."/>
            <person name="Krishnakumar V."/>
            <person name="Bidwell S."/>
            <person name="Rosen B."/>
            <person name="Chan A."/>
            <person name="Zhou S."/>
            <person name="Gentzbittel L."/>
            <person name="Childs K.L."/>
            <person name="Yandell M."/>
            <person name="Gundlach H."/>
            <person name="Mayer K.F."/>
            <person name="Schwartz D.C."/>
            <person name="Town C.D."/>
        </authorList>
    </citation>
    <scope>GENOME REANNOTATION</scope>
    <source>
        <strain evidence="2 3">cv. Jemalong A17</strain>
    </source>
</reference>
<dbReference type="PaxDb" id="3880-AES81060"/>
<reference evidence="1 3" key="1">
    <citation type="journal article" date="2011" name="Nature">
        <title>The Medicago genome provides insight into the evolution of rhizobial symbioses.</title>
        <authorList>
            <person name="Young N.D."/>
            <person name="Debelle F."/>
            <person name="Oldroyd G.E."/>
            <person name="Geurts R."/>
            <person name="Cannon S.B."/>
            <person name="Udvardi M.K."/>
            <person name="Benedito V.A."/>
            <person name="Mayer K.F."/>
            <person name="Gouzy J."/>
            <person name="Schoof H."/>
            <person name="Van de Peer Y."/>
            <person name="Proost S."/>
            <person name="Cook D.R."/>
            <person name="Meyers B.C."/>
            <person name="Spannagl M."/>
            <person name="Cheung F."/>
            <person name="De Mita S."/>
            <person name="Krishnakumar V."/>
            <person name="Gundlach H."/>
            <person name="Zhou S."/>
            <person name="Mudge J."/>
            <person name="Bharti A.K."/>
            <person name="Murray J.D."/>
            <person name="Naoumkina M.A."/>
            <person name="Rosen B."/>
            <person name="Silverstein K.A."/>
            <person name="Tang H."/>
            <person name="Rombauts S."/>
            <person name="Zhao P.X."/>
            <person name="Zhou P."/>
            <person name="Barbe V."/>
            <person name="Bardou P."/>
            <person name="Bechner M."/>
            <person name="Bellec A."/>
            <person name="Berger A."/>
            <person name="Berges H."/>
            <person name="Bidwell S."/>
            <person name="Bisseling T."/>
            <person name="Choisne N."/>
            <person name="Couloux A."/>
            <person name="Denny R."/>
            <person name="Deshpande S."/>
            <person name="Dai X."/>
            <person name="Doyle J.J."/>
            <person name="Dudez A.M."/>
            <person name="Farmer A.D."/>
            <person name="Fouteau S."/>
            <person name="Franken C."/>
            <person name="Gibelin C."/>
            <person name="Gish J."/>
            <person name="Goldstein S."/>
            <person name="Gonzalez A.J."/>
            <person name="Green P.J."/>
            <person name="Hallab A."/>
            <person name="Hartog M."/>
            <person name="Hua A."/>
            <person name="Humphray S.J."/>
            <person name="Jeong D.H."/>
            <person name="Jing Y."/>
            <person name="Jocker A."/>
            <person name="Kenton S.M."/>
            <person name="Kim D.J."/>
            <person name="Klee K."/>
            <person name="Lai H."/>
            <person name="Lang C."/>
            <person name="Lin S."/>
            <person name="Macmil S.L."/>
            <person name="Magdelenat G."/>
            <person name="Matthews L."/>
            <person name="McCorrison J."/>
            <person name="Monaghan E.L."/>
            <person name="Mun J.H."/>
            <person name="Najar F.Z."/>
            <person name="Nicholson C."/>
            <person name="Noirot C."/>
            <person name="O'Bleness M."/>
            <person name="Paule C.R."/>
            <person name="Poulain J."/>
            <person name="Prion F."/>
            <person name="Qin B."/>
            <person name="Qu C."/>
            <person name="Retzel E.F."/>
            <person name="Riddle C."/>
            <person name="Sallet E."/>
            <person name="Samain S."/>
            <person name="Samson N."/>
            <person name="Sanders I."/>
            <person name="Saurat O."/>
            <person name="Scarpelli C."/>
            <person name="Schiex T."/>
            <person name="Segurens B."/>
            <person name="Severin A.J."/>
            <person name="Sherrier D.J."/>
            <person name="Shi R."/>
            <person name="Sims S."/>
            <person name="Singer S.R."/>
            <person name="Sinharoy S."/>
            <person name="Sterck L."/>
            <person name="Viollet A."/>
            <person name="Wang B.B."/>
            <person name="Wang K."/>
            <person name="Wang M."/>
            <person name="Wang X."/>
            <person name="Warfsmann J."/>
            <person name="Weissenbach J."/>
            <person name="White D.D."/>
            <person name="White J.D."/>
            <person name="Wiley G.B."/>
            <person name="Wincker P."/>
            <person name="Xing Y."/>
            <person name="Yang L."/>
            <person name="Yao Z."/>
            <person name="Ying F."/>
            <person name="Zhai J."/>
            <person name="Zhou L."/>
            <person name="Zuber A."/>
            <person name="Denarie J."/>
            <person name="Dixon R.A."/>
            <person name="May G.D."/>
            <person name="Schwartz D.C."/>
            <person name="Rogers J."/>
            <person name="Quetier F."/>
            <person name="Town C.D."/>
            <person name="Roe B.A."/>
        </authorList>
    </citation>
    <scope>NUCLEOTIDE SEQUENCE [LARGE SCALE GENOMIC DNA]</scope>
    <source>
        <strain evidence="1">A17</strain>
        <strain evidence="2 3">cv. Jemalong A17</strain>
    </source>
</reference>
<dbReference type="Proteomes" id="UP000002051">
    <property type="component" value="Unassembled WGS sequence"/>
</dbReference>
<dbReference type="AlphaFoldDB" id="G7L3S6"/>
<evidence type="ECO:0000313" key="2">
    <source>
        <dbReference type="EnsemblPlants" id="AES81060"/>
    </source>
</evidence>
<dbReference type="HOGENOM" id="CLU_1596975_0_0_1"/>
<evidence type="ECO:0000313" key="1">
    <source>
        <dbReference type="EMBL" id="AES81060.1"/>
    </source>
</evidence>
<keyword evidence="3" id="KW-1185">Reference proteome</keyword>
<reference evidence="2" key="3">
    <citation type="submission" date="2015-04" db="UniProtKB">
        <authorList>
            <consortium name="EnsemblPlants"/>
        </authorList>
    </citation>
    <scope>IDENTIFICATION</scope>
    <source>
        <strain evidence="2">cv. Jemalong A17</strain>
    </source>
</reference>
<accession>G7L3S6</accession>